<evidence type="ECO:0000256" key="4">
    <source>
        <dbReference type="ARBA" id="ARBA00022824"/>
    </source>
</evidence>
<dbReference type="OrthoDB" id="1658288at2759"/>
<gene>
    <name evidence="8" type="ORF">Egran_06734</name>
</gene>
<evidence type="ECO:0000256" key="2">
    <source>
        <dbReference type="ARBA" id="ARBA00004240"/>
    </source>
</evidence>
<evidence type="ECO:0000256" key="3">
    <source>
        <dbReference type="ARBA" id="ARBA00004370"/>
    </source>
</evidence>
<evidence type="ECO:0000256" key="5">
    <source>
        <dbReference type="ARBA" id="ARBA00023128"/>
    </source>
</evidence>
<dbReference type="PANTHER" id="PTHR48182:SF2">
    <property type="entry name" value="PROTEIN SERAC1"/>
    <property type="match status" value="1"/>
</dbReference>
<organism evidence="8 9">
    <name type="scientific">Elaphomyces granulatus</name>
    <dbReference type="NCBI Taxonomy" id="519963"/>
    <lineage>
        <taxon>Eukaryota</taxon>
        <taxon>Fungi</taxon>
        <taxon>Dikarya</taxon>
        <taxon>Ascomycota</taxon>
        <taxon>Pezizomycotina</taxon>
        <taxon>Eurotiomycetes</taxon>
        <taxon>Eurotiomycetidae</taxon>
        <taxon>Eurotiales</taxon>
        <taxon>Elaphomycetaceae</taxon>
        <taxon>Elaphomyces</taxon>
    </lineage>
</organism>
<name>A0A232LNC3_9EURO</name>
<dbReference type="Proteomes" id="UP000243515">
    <property type="component" value="Unassembled WGS sequence"/>
</dbReference>
<comment type="caution">
    <text evidence="8">The sequence shown here is derived from an EMBL/GenBank/DDBJ whole genome shotgun (WGS) entry which is preliminary data.</text>
</comment>
<dbReference type="PANTHER" id="PTHR48182">
    <property type="entry name" value="PROTEIN SERAC1"/>
    <property type="match status" value="1"/>
</dbReference>
<keyword evidence="4" id="KW-0256">Endoplasmic reticulum</keyword>
<feature type="compositionally biased region" description="Basic and acidic residues" evidence="7">
    <location>
        <begin position="434"/>
        <end position="450"/>
    </location>
</feature>
<feature type="region of interest" description="Disordered" evidence="7">
    <location>
        <begin position="429"/>
        <end position="450"/>
    </location>
</feature>
<dbReference type="AlphaFoldDB" id="A0A232LNC3"/>
<dbReference type="GO" id="GO:0005783">
    <property type="term" value="C:endoplasmic reticulum"/>
    <property type="evidence" value="ECO:0007669"/>
    <property type="project" value="UniProtKB-SubCell"/>
</dbReference>
<evidence type="ECO:0008006" key="10">
    <source>
        <dbReference type="Google" id="ProtNLM"/>
    </source>
</evidence>
<comment type="subcellular location">
    <subcellularLocation>
        <location evidence="2">Endoplasmic reticulum</location>
    </subcellularLocation>
    <subcellularLocation>
        <location evidence="3">Membrane</location>
    </subcellularLocation>
    <subcellularLocation>
        <location evidence="1">Mitochondrion</location>
    </subcellularLocation>
</comment>
<evidence type="ECO:0000256" key="1">
    <source>
        <dbReference type="ARBA" id="ARBA00004173"/>
    </source>
</evidence>
<accession>A0A232LNC3</accession>
<reference evidence="8 9" key="1">
    <citation type="journal article" date="2015" name="Environ. Microbiol.">
        <title>Metagenome sequence of Elaphomyces granulatus from sporocarp tissue reveals Ascomycota ectomycorrhizal fingerprints of genome expansion and a Proteobacteria-rich microbiome.</title>
        <authorList>
            <person name="Quandt C.A."/>
            <person name="Kohler A."/>
            <person name="Hesse C.N."/>
            <person name="Sharpton T.J."/>
            <person name="Martin F."/>
            <person name="Spatafora J.W."/>
        </authorList>
    </citation>
    <scope>NUCLEOTIDE SEQUENCE [LARGE SCALE GENOMIC DNA]</scope>
    <source>
        <strain evidence="8 9">OSC145934</strain>
    </source>
</reference>
<evidence type="ECO:0000313" key="9">
    <source>
        <dbReference type="Proteomes" id="UP000243515"/>
    </source>
</evidence>
<proteinExistence type="predicted"/>
<evidence type="ECO:0000256" key="7">
    <source>
        <dbReference type="SAM" id="MobiDB-lite"/>
    </source>
</evidence>
<evidence type="ECO:0000313" key="8">
    <source>
        <dbReference type="EMBL" id="OXV05498.1"/>
    </source>
</evidence>
<keyword evidence="6" id="KW-0472">Membrane</keyword>
<evidence type="ECO:0000256" key="6">
    <source>
        <dbReference type="ARBA" id="ARBA00023136"/>
    </source>
</evidence>
<dbReference type="GO" id="GO:0016020">
    <property type="term" value="C:membrane"/>
    <property type="evidence" value="ECO:0007669"/>
    <property type="project" value="UniProtKB-SubCell"/>
</dbReference>
<dbReference type="InterPro" id="IPR052374">
    <property type="entry name" value="SERAC1"/>
</dbReference>
<keyword evidence="9" id="KW-1185">Reference proteome</keyword>
<sequence length="450" mass="51320">MYTTKMARRSTTFRVSGLPAEQPNHTLEADLLSLIEKNLLDEEKPKIHDDDTKLTIDIVPSCYDPVKESVALVDFRNWVPNFLSAMMENQPEDPGWQAQMGSKDLNFDCHFFGFTQLYKPKEPVTADIIAIPGLDGHAYGSWKGRGNLSRMWLRHFLSKDLPHCRTMIYGYDSKISLHAFNTTMDYARGLIEEIKKIRNSSERPLFFITHGYGGILLAHCLVKAVQIREDSDPMASLYKATYGILQFATPNKGMVIDDMKQITEGEENHPRNDLLRDLKLNSSPLIQQLDAFKNLIKDRKVVSFYETRETRRLELDSNTQHWRRTGDYFTPVDTNTSLLQLPDNIEEKIPAATDHSGIVKFDGQYNATYRSALTKLRQFEQDAPSAISARFHLQSTTSFSESRSTTPVPLVAGELNPGDGWSFYRSMESNGSQDRIEVMDESSIKERLSE</sequence>
<keyword evidence="5" id="KW-0496">Mitochondrion</keyword>
<protein>
    <recommendedName>
        <fullName evidence="10">DUF676 domain-containing protein</fullName>
    </recommendedName>
</protein>
<dbReference type="GO" id="GO:0005739">
    <property type="term" value="C:mitochondrion"/>
    <property type="evidence" value="ECO:0007669"/>
    <property type="project" value="UniProtKB-SubCell"/>
</dbReference>
<dbReference type="EMBL" id="NPHW01006889">
    <property type="protein sequence ID" value="OXV05498.1"/>
    <property type="molecule type" value="Genomic_DNA"/>
</dbReference>